<accession>A0A381YL64</accession>
<reference evidence="1" key="1">
    <citation type="submission" date="2018-05" db="EMBL/GenBank/DDBJ databases">
        <authorList>
            <person name="Lanie J.A."/>
            <person name="Ng W.-L."/>
            <person name="Kazmierczak K.M."/>
            <person name="Andrzejewski T.M."/>
            <person name="Davidsen T.M."/>
            <person name="Wayne K.J."/>
            <person name="Tettelin H."/>
            <person name="Glass J.I."/>
            <person name="Rusch D."/>
            <person name="Podicherti R."/>
            <person name="Tsui H.-C.T."/>
            <person name="Winkler M.E."/>
        </authorList>
    </citation>
    <scope>NUCLEOTIDE SEQUENCE</scope>
</reference>
<proteinExistence type="predicted"/>
<dbReference type="AlphaFoldDB" id="A0A381YL64"/>
<sequence>MDEPLLQADGFEGALLGVARKKGSPDSLAYDYDKCVAILVEGGMSDEDAIEWMEFNVVDAYVGPTTPVFIQPYLE</sequence>
<evidence type="ECO:0000313" key="1">
    <source>
        <dbReference type="EMBL" id="SVA77765.1"/>
    </source>
</evidence>
<name>A0A381YL64_9ZZZZ</name>
<dbReference type="EMBL" id="UINC01018500">
    <property type="protein sequence ID" value="SVA77765.1"/>
    <property type="molecule type" value="Genomic_DNA"/>
</dbReference>
<protein>
    <submittedName>
        <fullName evidence="1">Uncharacterized protein</fullName>
    </submittedName>
</protein>
<organism evidence="1">
    <name type="scientific">marine metagenome</name>
    <dbReference type="NCBI Taxonomy" id="408172"/>
    <lineage>
        <taxon>unclassified sequences</taxon>
        <taxon>metagenomes</taxon>
        <taxon>ecological metagenomes</taxon>
    </lineage>
</organism>
<gene>
    <name evidence="1" type="ORF">METZ01_LOCUS130619</name>
</gene>